<evidence type="ECO:0000256" key="1">
    <source>
        <dbReference type="SAM" id="Coils"/>
    </source>
</evidence>
<keyword evidence="3" id="KW-1185">Reference proteome</keyword>
<keyword evidence="1" id="KW-0175">Coiled coil</keyword>
<proteinExistence type="predicted"/>
<feature type="coiled-coil region" evidence="1">
    <location>
        <begin position="17"/>
        <end position="48"/>
    </location>
</feature>
<evidence type="ECO:0000313" key="2">
    <source>
        <dbReference type="EMBL" id="KAK8861122.1"/>
    </source>
</evidence>
<comment type="caution">
    <text evidence="2">The sequence shown here is derived from an EMBL/GenBank/DDBJ whole genome shotgun (WGS) entry which is preliminary data.</text>
</comment>
<dbReference type="Proteomes" id="UP001470230">
    <property type="component" value="Unassembled WGS sequence"/>
</dbReference>
<reference evidence="2 3" key="1">
    <citation type="submission" date="2024-04" db="EMBL/GenBank/DDBJ databases">
        <title>Tritrichomonas musculus Genome.</title>
        <authorList>
            <person name="Alves-Ferreira E."/>
            <person name="Grigg M."/>
            <person name="Lorenzi H."/>
            <person name="Galac M."/>
        </authorList>
    </citation>
    <scope>NUCLEOTIDE SEQUENCE [LARGE SCALE GENOMIC DNA]</scope>
    <source>
        <strain evidence="2 3">EAF2021</strain>
    </source>
</reference>
<gene>
    <name evidence="2" type="ORF">M9Y10_012817</name>
</gene>
<protein>
    <submittedName>
        <fullName evidence="2">Uncharacterized protein</fullName>
    </submittedName>
</protein>
<organism evidence="2 3">
    <name type="scientific">Tritrichomonas musculus</name>
    <dbReference type="NCBI Taxonomy" id="1915356"/>
    <lineage>
        <taxon>Eukaryota</taxon>
        <taxon>Metamonada</taxon>
        <taxon>Parabasalia</taxon>
        <taxon>Tritrichomonadida</taxon>
        <taxon>Tritrichomonadidae</taxon>
        <taxon>Tritrichomonas</taxon>
    </lineage>
</organism>
<sequence length="95" mass="11224">MIPEKENALKAYITHEINSLRRKQALLEEEIKQMKDSYELEIAMLKENCIFIINQYQQTFKKSIDEIQNNNYLIPNMLLKASVTDIDLTDLNTFL</sequence>
<dbReference type="EMBL" id="JAPFFF010000018">
    <property type="protein sequence ID" value="KAK8861122.1"/>
    <property type="molecule type" value="Genomic_DNA"/>
</dbReference>
<name>A0ABR2IDG9_9EUKA</name>
<evidence type="ECO:0000313" key="3">
    <source>
        <dbReference type="Proteomes" id="UP001470230"/>
    </source>
</evidence>
<accession>A0ABR2IDG9</accession>